<accession>A0A2P6TCY4</accession>
<name>A0A2P6TCY4_CHLSO</name>
<dbReference type="InterPro" id="IPR013078">
    <property type="entry name" value="His_Pase_superF_clade-1"/>
</dbReference>
<dbReference type="GO" id="GO:0008757">
    <property type="term" value="F:S-adenosylmethionine-dependent methyltransferase activity"/>
    <property type="evidence" value="ECO:0007669"/>
    <property type="project" value="InterPro"/>
</dbReference>
<dbReference type="SUPFAM" id="SSF57625">
    <property type="entry name" value="Invertebrate chitin-binding proteins"/>
    <property type="match status" value="1"/>
</dbReference>
<keyword evidence="3 8" id="KW-1133">Transmembrane helix</keyword>
<feature type="domain" description="Chitin-binding type-2" evidence="9">
    <location>
        <begin position="766"/>
        <end position="824"/>
    </location>
</feature>
<evidence type="ECO:0000256" key="4">
    <source>
        <dbReference type="ARBA" id="ARBA00023136"/>
    </source>
</evidence>
<feature type="transmembrane region" description="Helical" evidence="8">
    <location>
        <begin position="311"/>
        <end position="333"/>
    </location>
</feature>
<dbReference type="SMART" id="SM00494">
    <property type="entry name" value="ChtBD2"/>
    <property type="match status" value="1"/>
</dbReference>
<dbReference type="InterPro" id="IPR036508">
    <property type="entry name" value="Chitin-bd_dom_sf"/>
</dbReference>
<feature type="transmembrane region" description="Helical" evidence="8">
    <location>
        <begin position="186"/>
        <end position="204"/>
    </location>
</feature>
<dbReference type="InterPro" id="IPR029063">
    <property type="entry name" value="SAM-dependent_MTases_sf"/>
</dbReference>
<dbReference type="EMBL" id="LHPG02000023">
    <property type="protein sequence ID" value="PRW20499.1"/>
    <property type="molecule type" value="Genomic_DNA"/>
</dbReference>
<feature type="transmembrane region" description="Helical" evidence="8">
    <location>
        <begin position="70"/>
        <end position="89"/>
    </location>
</feature>
<comment type="subcellular location">
    <subcellularLocation>
        <location evidence="1">Membrane</location>
        <topology evidence="1">Multi-pass membrane protein</topology>
    </subcellularLocation>
</comment>
<dbReference type="CDD" id="cd07067">
    <property type="entry name" value="HP_PGM_like"/>
    <property type="match status" value="1"/>
</dbReference>
<evidence type="ECO:0000256" key="8">
    <source>
        <dbReference type="SAM" id="Phobius"/>
    </source>
</evidence>
<dbReference type="CDD" id="cd02440">
    <property type="entry name" value="AdoMet_MTases"/>
    <property type="match status" value="1"/>
</dbReference>
<evidence type="ECO:0000256" key="2">
    <source>
        <dbReference type="ARBA" id="ARBA00022692"/>
    </source>
</evidence>
<keyword evidence="10" id="KW-0489">Methyltransferase</keyword>
<dbReference type="SUPFAM" id="SSF53254">
    <property type="entry name" value="Phosphoglycerate mutase-like"/>
    <property type="match status" value="1"/>
</dbReference>
<dbReference type="Pfam" id="PF08241">
    <property type="entry name" value="Methyltransf_11"/>
    <property type="match status" value="1"/>
</dbReference>
<feature type="transmembrane region" description="Helical" evidence="8">
    <location>
        <begin position="162"/>
        <end position="180"/>
    </location>
</feature>
<dbReference type="InterPro" id="IPR029033">
    <property type="entry name" value="His_PPase_superfam"/>
</dbReference>
<dbReference type="Gene3D" id="2.170.140.10">
    <property type="entry name" value="Chitin binding domain"/>
    <property type="match status" value="1"/>
</dbReference>
<feature type="binding site" evidence="6">
    <location>
        <position position="937"/>
    </location>
    <ligand>
        <name>substrate</name>
    </ligand>
</feature>
<gene>
    <name evidence="10" type="ORF">C2E21_9016</name>
</gene>
<reference evidence="10 11" key="1">
    <citation type="journal article" date="2018" name="Plant J.">
        <title>Genome sequences of Chlorella sorokiniana UTEX 1602 and Micractinium conductrix SAG 241.80: implications to maltose excretion by a green alga.</title>
        <authorList>
            <person name="Arriola M.B."/>
            <person name="Velmurugan N."/>
            <person name="Zhang Y."/>
            <person name="Plunkett M.H."/>
            <person name="Hondzo H."/>
            <person name="Barney B.M."/>
        </authorList>
    </citation>
    <scope>NUCLEOTIDE SEQUENCE [LARGE SCALE GENOMIC DNA]</scope>
    <source>
        <strain evidence="11">UTEX 1602</strain>
    </source>
</reference>
<evidence type="ECO:0000259" key="9">
    <source>
        <dbReference type="PROSITE" id="PS50940"/>
    </source>
</evidence>
<dbReference type="GO" id="GO:0005576">
    <property type="term" value="C:extracellular region"/>
    <property type="evidence" value="ECO:0007669"/>
    <property type="project" value="InterPro"/>
</dbReference>
<keyword evidence="10" id="KW-0808">Transferase</keyword>
<feature type="transmembrane region" description="Helical" evidence="8">
    <location>
        <begin position="109"/>
        <end position="129"/>
    </location>
</feature>
<dbReference type="STRING" id="3076.A0A2P6TCY4"/>
<dbReference type="InterPro" id="IPR050186">
    <property type="entry name" value="TPT_transporter"/>
</dbReference>
<keyword evidence="11" id="KW-1185">Reference proteome</keyword>
<feature type="region of interest" description="Disordered" evidence="7">
    <location>
        <begin position="339"/>
        <end position="377"/>
    </location>
</feature>
<keyword evidence="2 8" id="KW-0812">Transmembrane</keyword>
<dbReference type="InterPro" id="IPR004853">
    <property type="entry name" value="Sugar_P_trans_dom"/>
</dbReference>
<dbReference type="OrthoDB" id="10017101at2759"/>
<feature type="binding site" evidence="6">
    <location>
        <position position="972"/>
    </location>
    <ligand>
        <name>substrate</name>
    </ligand>
</feature>
<evidence type="ECO:0000313" key="10">
    <source>
        <dbReference type="EMBL" id="PRW20499.1"/>
    </source>
</evidence>
<keyword evidence="4 8" id="KW-0472">Membrane</keyword>
<evidence type="ECO:0000256" key="7">
    <source>
        <dbReference type="SAM" id="MobiDB-lite"/>
    </source>
</evidence>
<evidence type="ECO:0000256" key="1">
    <source>
        <dbReference type="ARBA" id="ARBA00004141"/>
    </source>
</evidence>
<dbReference type="Proteomes" id="UP000239899">
    <property type="component" value="Unassembled WGS sequence"/>
</dbReference>
<dbReference type="PANTHER" id="PTHR11132">
    <property type="entry name" value="SOLUTE CARRIER FAMILY 35"/>
    <property type="match status" value="1"/>
</dbReference>
<feature type="transmembrane region" description="Helical" evidence="8">
    <location>
        <begin position="255"/>
        <end position="274"/>
    </location>
</feature>
<organism evidence="10 11">
    <name type="scientific">Chlorella sorokiniana</name>
    <name type="common">Freshwater green alga</name>
    <dbReference type="NCBI Taxonomy" id="3076"/>
    <lineage>
        <taxon>Eukaryota</taxon>
        <taxon>Viridiplantae</taxon>
        <taxon>Chlorophyta</taxon>
        <taxon>core chlorophytes</taxon>
        <taxon>Trebouxiophyceae</taxon>
        <taxon>Chlorellales</taxon>
        <taxon>Chlorellaceae</taxon>
        <taxon>Chlorella clade</taxon>
        <taxon>Chlorella</taxon>
    </lineage>
</organism>
<dbReference type="Pfam" id="PF01607">
    <property type="entry name" value="CBM_14"/>
    <property type="match status" value="1"/>
</dbReference>
<dbReference type="AlphaFoldDB" id="A0A2P6TCY4"/>
<feature type="transmembrane region" description="Helical" evidence="8">
    <location>
        <begin position="38"/>
        <end position="58"/>
    </location>
</feature>
<comment type="caution">
    <text evidence="10">The sequence shown here is derived from an EMBL/GenBank/DDBJ whole genome shotgun (WGS) entry which is preliminary data.</text>
</comment>
<dbReference type="Pfam" id="PF03151">
    <property type="entry name" value="TPT"/>
    <property type="match status" value="1"/>
</dbReference>
<dbReference type="GO" id="GO:0016020">
    <property type="term" value="C:membrane"/>
    <property type="evidence" value="ECO:0007669"/>
    <property type="project" value="UniProtKB-SubCell"/>
</dbReference>
<feature type="active site" description="Proton donor/acceptor" evidence="5">
    <location>
        <position position="961"/>
    </location>
</feature>
<dbReference type="PROSITE" id="PS50940">
    <property type="entry name" value="CHIT_BIND_II"/>
    <property type="match status" value="1"/>
</dbReference>
<dbReference type="Gene3D" id="3.40.50.150">
    <property type="entry name" value="Vaccinia Virus protein VP39"/>
    <property type="match status" value="1"/>
</dbReference>
<evidence type="ECO:0000256" key="3">
    <source>
        <dbReference type="ARBA" id="ARBA00022989"/>
    </source>
</evidence>
<dbReference type="GO" id="GO:0032259">
    <property type="term" value="P:methylation"/>
    <property type="evidence" value="ECO:0007669"/>
    <property type="project" value="UniProtKB-KW"/>
</dbReference>
<dbReference type="Pfam" id="PF00300">
    <property type="entry name" value="His_Phos_1"/>
    <property type="match status" value="1"/>
</dbReference>
<evidence type="ECO:0000256" key="5">
    <source>
        <dbReference type="PIRSR" id="PIRSR613078-1"/>
    </source>
</evidence>
<sequence length="1276" mass="136527">MSVLSAQRPSDGTVRVLQRASPSKLGPLPAALKPPPSLLTRLLACLQYGFVSIAITLFNRAVFSVYHFNYPSTVTLLQILVSLVFMYALRAAGVMQFSSLTLQGARKVAPLAIFWWLYVVSGVTALRYLNVPMYSVIRRSTTLLVVSGEFWLFNKRPSQRSLAALLLMVCGAVVAGLTDLTFNLPGYIWVSICVVSTAAYLLLIKKLQDSTGMSQNTLLLYNNVLALPLMAAFMLLATNEAAEVAHYPQLWDPRFVLFLLLSCSQAFLLNLCIFRCTLVNSPLATNVTGQMKDILTTALGMVIFHDVKYSPLNICGILLGLAGSITYSAVSYLESSTAPARGAKARESPPNSLLPQRHSARVGGNSSGGEEQPLAAGGATVPLRPQAAAQQAADPQTGGAAAASGLRAGAAASGSSSASSTGLTFHLACPICQSTQLQLQNAGGQPTGDTRCPRCARTFAANSTFVDLTLSSGVPQKAYKQKQWGGTTLFQSPVVSFVYERGWRQGFAWAGFPGADKEFDYAMEYLAPAYGETLVDMSCGSGLFSRRFLKSGRFAGVIAADFSESMLGQAKQYLNEDPTLDPSRYLLLRADVGRLPFATGSVAAIHAGAAIHCWPNPSAAFAEISRVLRPGGLFVASTFLNFTAPLGQVVGDELVAPLSQLDPGGPNTMRWWSEPELKELCDTMGLVNFRRARSNRFILFAASKPHQAEPSGFPASEFATAAYERAIGAYAALQVARDGRRLQLSWAGHGRAAAADSGSGPSEEPSDFCARQDRLGFFPDVPSGCTRFYRCEVVGAYSFRCPPKTLWDQELLTCNWAYNVECSDWEGGGGSGNGGAFQHVLDETDEEIVGWHWTGSDEFSVLDDRRDAPPLPLPPLDRSMRVVLVRHGQSTWNARNRIQGSSNFSVLTEKGMEQARAANQLLEGWDFTRLFFSPLKRAAQTADIVWGGRPGATQQLACLREIDLYSFQGLDKIENRQQYPEQYIMWQNNPAHFIIDDHAPVRELWYRASLAWREVLGDGVRSSGSSSGGNGSGAGQAEGATLVVAHNAVNQALLCTALGLPPAFFRRFSQSNASFTVLDFEVEQTGSSSAAGGSSSAAGGSSSAASGGRLRVKVERVNQFPDKPLNPSKLGKSLPNRLVLIAGSAASPEVQASIQMLQSVGVTSPPLIGIGSPAQQALDIHTATQAALSTPGDGRTIVAVACAEACQRMLGECLGPVDPSASTDEQRQSAAQVGAAFSMAEGGMTIVNWPQGQDELGRGTVLCVNYQLPPAGPPMT</sequence>
<feature type="active site" description="Tele-phosphohistidine intermediate" evidence="5">
    <location>
        <position position="887"/>
    </location>
</feature>
<dbReference type="InterPro" id="IPR001345">
    <property type="entry name" value="PG/BPGM_mutase_AS"/>
</dbReference>
<protein>
    <submittedName>
        <fullName evidence="10">Methyltransferase chloroplastic</fullName>
    </submittedName>
</protein>
<feature type="transmembrane region" description="Helical" evidence="8">
    <location>
        <begin position="216"/>
        <end position="235"/>
    </location>
</feature>
<proteinExistence type="predicted"/>
<evidence type="ECO:0000313" key="11">
    <source>
        <dbReference type="Proteomes" id="UP000239899"/>
    </source>
</evidence>
<dbReference type="SMART" id="SM00855">
    <property type="entry name" value="PGAM"/>
    <property type="match status" value="1"/>
</dbReference>
<dbReference type="GO" id="GO:0008061">
    <property type="term" value="F:chitin binding"/>
    <property type="evidence" value="ECO:0007669"/>
    <property type="project" value="InterPro"/>
</dbReference>
<feature type="binding site" evidence="6">
    <location>
        <begin position="886"/>
        <end position="893"/>
    </location>
    <ligand>
        <name>substrate</name>
    </ligand>
</feature>
<dbReference type="PROSITE" id="PS00175">
    <property type="entry name" value="PG_MUTASE"/>
    <property type="match status" value="1"/>
</dbReference>
<dbReference type="SUPFAM" id="SSF53335">
    <property type="entry name" value="S-adenosyl-L-methionine-dependent methyltransferases"/>
    <property type="match status" value="1"/>
</dbReference>
<dbReference type="InterPro" id="IPR013216">
    <property type="entry name" value="Methyltransf_11"/>
</dbReference>
<feature type="region of interest" description="Disordered" evidence="7">
    <location>
        <begin position="1088"/>
        <end position="1108"/>
    </location>
</feature>
<evidence type="ECO:0000256" key="6">
    <source>
        <dbReference type="PIRSR" id="PIRSR613078-2"/>
    </source>
</evidence>
<dbReference type="InterPro" id="IPR002557">
    <property type="entry name" value="Chitin-bd_dom"/>
</dbReference>
<dbReference type="Gene3D" id="3.40.50.1240">
    <property type="entry name" value="Phosphoglycerate mutase-like"/>
    <property type="match status" value="1"/>
</dbReference>